<feature type="domain" description="Aminoglycoside phosphotransferase" evidence="1">
    <location>
        <begin position="71"/>
        <end position="274"/>
    </location>
</feature>
<comment type="caution">
    <text evidence="2">The sequence shown here is derived from an EMBL/GenBank/DDBJ whole genome shotgun (WGS) entry which is preliminary data.</text>
</comment>
<evidence type="ECO:0000313" key="2">
    <source>
        <dbReference type="EMBL" id="MDN4483893.1"/>
    </source>
</evidence>
<reference evidence="2 3" key="1">
    <citation type="submission" date="2023-06" db="EMBL/GenBank/DDBJ databases">
        <title>SYSU T0a273.</title>
        <authorList>
            <person name="Gao L."/>
            <person name="Fang B.-Z."/>
            <person name="Li W.-J."/>
        </authorList>
    </citation>
    <scope>NUCLEOTIDE SEQUENCE [LARGE SCALE GENOMIC DNA]</scope>
    <source>
        <strain evidence="2 3">SYSU T0a273</strain>
    </source>
</reference>
<accession>A0AB35MJE3</accession>
<dbReference type="EC" id="2.7.1.-" evidence="2"/>
<name>A0AB35MJE3_9MICO</name>
<keyword evidence="2" id="KW-0808">Transferase</keyword>
<dbReference type="GO" id="GO:0016740">
    <property type="term" value="F:transferase activity"/>
    <property type="evidence" value="ECO:0007669"/>
    <property type="project" value="UniProtKB-KW"/>
</dbReference>
<sequence length="336" mass="35752">MTELLPTQRPLSGPQLEALLAPLGRPAHTWLMSGGTFSAVQGVELDSGETVVVKTSVPEALDAAGRSRLLGYEHDLLRAERDHLALVAELPDVPAPRVLAEDFSRAIADVDALVMTLAPGMPWDSAQDVMAPEANARAFEEVGHVVAALAATTGSRFGLPARDFALGGATMRGFMSALIASAADDARAWGVDIEADRLHAAVESAGDALDQVETPSLVHADLWHGNVLVDPQTGEVTGVVDFERSLFGDPLWGLAGGETHASGAFEAAKVRGYEAATGRPLVMDRAAERRVALYRLWSMAVQLVEIHPRGFSGDWIAGHEASIRANRERLHAILDV</sequence>
<evidence type="ECO:0000259" key="1">
    <source>
        <dbReference type="Pfam" id="PF01636"/>
    </source>
</evidence>
<evidence type="ECO:0000313" key="3">
    <source>
        <dbReference type="Proteomes" id="UP001172756"/>
    </source>
</evidence>
<dbReference type="AlphaFoldDB" id="A0AB35MJE3"/>
<dbReference type="PANTHER" id="PTHR21310">
    <property type="entry name" value="AMINOGLYCOSIDE PHOSPHOTRANSFERASE-RELATED-RELATED"/>
    <property type="match status" value="1"/>
</dbReference>
<dbReference type="EMBL" id="JAUHQB010000007">
    <property type="protein sequence ID" value="MDN4483893.1"/>
    <property type="molecule type" value="Genomic_DNA"/>
</dbReference>
<proteinExistence type="predicted"/>
<dbReference type="Gene3D" id="3.90.1200.10">
    <property type="match status" value="1"/>
</dbReference>
<organism evidence="2 3">
    <name type="scientific">Demequina lignilytica</name>
    <dbReference type="NCBI Taxonomy" id="3051663"/>
    <lineage>
        <taxon>Bacteria</taxon>
        <taxon>Bacillati</taxon>
        <taxon>Actinomycetota</taxon>
        <taxon>Actinomycetes</taxon>
        <taxon>Micrococcales</taxon>
        <taxon>Demequinaceae</taxon>
        <taxon>Demequina</taxon>
    </lineage>
</organism>
<dbReference type="Proteomes" id="UP001172756">
    <property type="component" value="Unassembled WGS sequence"/>
</dbReference>
<dbReference type="SUPFAM" id="SSF56112">
    <property type="entry name" value="Protein kinase-like (PK-like)"/>
    <property type="match status" value="1"/>
</dbReference>
<dbReference type="RefSeq" id="WP_301160619.1">
    <property type="nucleotide sequence ID" value="NZ_JAUHQB010000007.1"/>
</dbReference>
<gene>
    <name evidence="2" type="ORF">QQ002_10125</name>
</gene>
<dbReference type="PANTHER" id="PTHR21310:SF15">
    <property type="entry name" value="AMINOGLYCOSIDE PHOSPHOTRANSFERASE DOMAIN-CONTAINING PROTEIN"/>
    <property type="match status" value="1"/>
</dbReference>
<protein>
    <submittedName>
        <fullName evidence="2">Aminoglycoside phosphotransferase family protein</fullName>
        <ecNumber evidence="2">2.7.1.-</ecNumber>
    </submittedName>
</protein>
<dbReference type="InterPro" id="IPR051678">
    <property type="entry name" value="AGP_Transferase"/>
</dbReference>
<dbReference type="Pfam" id="PF01636">
    <property type="entry name" value="APH"/>
    <property type="match status" value="1"/>
</dbReference>
<dbReference type="InterPro" id="IPR011009">
    <property type="entry name" value="Kinase-like_dom_sf"/>
</dbReference>
<dbReference type="InterPro" id="IPR002575">
    <property type="entry name" value="Aminoglycoside_PTrfase"/>
</dbReference>